<feature type="domain" description="ATP-dependent RecD2 DNA helicase SH3" evidence="6">
    <location>
        <begin position="561"/>
        <end position="621"/>
    </location>
</feature>
<dbReference type="RefSeq" id="WP_013943113.1">
    <property type="nucleotide sequence ID" value="NC_015713.1"/>
</dbReference>
<comment type="catalytic activity">
    <reaction evidence="3">
        <text>ATP + H2O = ADP + phosphate + H(+)</text>
        <dbReference type="Rhea" id="RHEA:13065"/>
        <dbReference type="ChEBI" id="CHEBI:15377"/>
        <dbReference type="ChEBI" id="CHEBI:15378"/>
        <dbReference type="ChEBI" id="CHEBI:30616"/>
        <dbReference type="ChEBI" id="CHEBI:43474"/>
        <dbReference type="ChEBI" id="CHEBI:456216"/>
        <dbReference type="EC" id="5.6.2.3"/>
    </reaction>
</comment>
<dbReference type="Gene3D" id="1.10.10.2220">
    <property type="match status" value="1"/>
</dbReference>
<dbReference type="AlphaFoldDB" id="F8L7C1"/>
<dbReference type="PANTHER" id="PTHR43788:SF6">
    <property type="entry name" value="DNA HELICASE B"/>
    <property type="match status" value="1"/>
</dbReference>
<reference key="1">
    <citation type="journal article" date="2011" name="Mol. Biol. Evol.">
        <title>Unity in variety -- the pan-genome of the Chlamydiae.</title>
        <authorList>
            <person name="Collingro A."/>
            <person name="Tischler P."/>
            <person name="Weinmaier T."/>
            <person name="Penz T."/>
            <person name="Heinz E."/>
            <person name="Brunham R.C."/>
            <person name="Read T.D."/>
            <person name="Bavoil P.M."/>
            <person name="Sachse K."/>
            <person name="Kahane S."/>
            <person name="Friedman M.G."/>
            <person name="Rattei T."/>
            <person name="Myers G.S.A."/>
            <person name="Horn M."/>
        </authorList>
    </citation>
    <scope>NUCLEOTIDE SEQUENCE</scope>
    <source>
        <strain>Z</strain>
    </source>
</reference>
<dbReference type="EC" id="5.6.2.3" evidence="3"/>
<feature type="domain" description="ATP-dependent RecD2 DNA helicase OB-fold" evidence="7">
    <location>
        <begin position="1"/>
        <end position="75"/>
    </location>
</feature>
<evidence type="ECO:0000259" key="5">
    <source>
        <dbReference type="Pfam" id="PF14490"/>
    </source>
</evidence>
<comment type="similarity">
    <text evidence="3">Belongs to the RecD family. RecD2 subfamily.</text>
</comment>
<dbReference type="Gene3D" id="1.10.150.20">
    <property type="entry name" value="5' to 3' exonuclease, C-terminal subdomain"/>
    <property type="match status" value="1"/>
</dbReference>
<protein>
    <recommendedName>
        <fullName evidence="3">ATP-dependent RecD2 DNA helicase</fullName>
        <ecNumber evidence="3">5.6.2.3</ecNumber>
    </recommendedName>
    <alternativeName>
        <fullName evidence="3">DNA 5'-3' helicase subunit RecD2</fullName>
    </alternativeName>
</protein>
<dbReference type="InterPro" id="IPR010994">
    <property type="entry name" value="RuvA_2-like"/>
</dbReference>
<accession>F8L7C1</accession>
<dbReference type="Pfam" id="PF14520">
    <property type="entry name" value="HHH_5"/>
    <property type="match status" value="1"/>
</dbReference>
<dbReference type="InterPro" id="IPR041451">
    <property type="entry name" value="RecD2_SH13"/>
</dbReference>
<sequence>MDQLSGYIENIVFSSEENGFTVARLKQPREKDLTTITGTMPGINPGETIHCRGKWKHHPKHGRQFEVESYELTAPVDVLGIQKYLESGMVKGIGPIYAKRIVEFFGVETLKIIDKFPYRLLEVPGIGEKRVQQIETCWDEQKSIRRVMIFLQSHKVSPSFARKIFKTYGEDSIEKVTENPYALARDIFGIGFKTADQLAQNMGIEKDASIRIQAGVEYVLWELSNDGHVCYPIELFLKDAEAILEVAPEKIRQEIDTLDEAKRIVKGEANKEPSIWIRPLFMAELGIARELKRIHDGECSIRSVLIDKAVEWAEEKLRMRFAKEQKIAIEKSLSEKLHVVTGGPGTGKSTITRAILSITSKLTDKITLAAPTGRAAKRLSEITYKKAFTIHSLLEVNFQEGGFKRNKDNPLKCRLLIIDEASMIDTQLMYHLLKAIPDETRVIFIGDIDQLPSVGPGTVLKDLIESERISVTRLKHIFRQGRGSRIVQSAHRINAGYFPELSYDAESDFNFLEIENPEEILTRTVSLIKKEIPQKFGFDPINEIQVLSPMKRGLIGIDNFNHILQKELNPQSMQLLRMGRIFQPQDKVMQIRNNYDKHVYNGDVGRIQEMDLEEQKLTVDFDGKTVSYDFSELDELMLAYAVSIHKYQGSECPCVIIPVHVSHFKLLFRNLLYTGLTRGKKLVLLLGTKKALAIAINTDNAQKRYTGLRELLSEAIQGQESEKSETILINP</sequence>
<dbReference type="InterPro" id="IPR027785">
    <property type="entry name" value="UvrD-like_helicase_C"/>
</dbReference>
<dbReference type="InterPro" id="IPR006345">
    <property type="entry name" value="RecD2"/>
</dbReference>
<dbReference type="Proteomes" id="UP000000496">
    <property type="component" value="Chromosome gsn.131"/>
</dbReference>
<dbReference type="GO" id="GO:0005524">
    <property type="term" value="F:ATP binding"/>
    <property type="evidence" value="ECO:0007669"/>
    <property type="project" value="UniProtKB-UniRule"/>
</dbReference>
<dbReference type="InterPro" id="IPR029493">
    <property type="entry name" value="RecD2-like_HHH"/>
</dbReference>
<reference evidence="8 9" key="2">
    <citation type="journal article" date="2011" name="Mol. Biol. Evol.">
        <title>Unity in variety--the pan-genome of the Chlamydiae.</title>
        <authorList>
            <person name="Collingro A."/>
            <person name="Tischler P."/>
            <person name="Weinmaier T."/>
            <person name="Penz T."/>
            <person name="Heinz E."/>
            <person name="Brunham R.C."/>
            <person name="Read T.D."/>
            <person name="Bavoil P.M."/>
            <person name="Sachse K."/>
            <person name="Kahane S."/>
            <person name="Friedman M.G."/>
            <person name="Rattei T."/>
            <person name="Myers G.S."/>
            <person name="Horn M."/>
        </authorList>
    </citation>
    <scope>NUCLEOTIDE SEQUENCE [LARGE SCALE GENOMIC DNA]</scope>
    <source>
        <strain evidence="9">ATCC VR-1471 / Z</strain>
    </source>
</reference>
<dbReference type="EMBL" id="FR872582">
    <property type="protein sequence ID" value="CCB88646.1"/>
    <property type="molecule type" value="Genomic_DNA"/>
</dbReference>
<dbReference type="GO" id="GO:0016887">
    <property type="term" value="F:ATP hydrolysis activity"/>
    <property type="evidence" value="ECO:0007669"/>
    <property type="project" value="RHEA"/>
</dbReference>
<dbReference type="Pfam" id="PF23139">
    <property type="entry name" value="OB_YrrC"/>
    <property type="match status" value="1"/>
</dbReference>
<evidence type="ECO:0000256" key="3">
    <source>
        <dbReference type="HAMAP-Rule" id="MF_01488"/>
    </source>
</evidence>
<dbReference type="OrthoDB" id="9803432at2"/>
<evidence type="ECO:0000259" key="6">
    <source>
        <dbReference type="Pfam" id="PF18335"/>
    </source>
</evidence>
<dbReference type="GO" id="GO:0006310">
    <property type="term" value="P:DNA recombination"/>
    <property type="evidence" value="ECO:0007669"/>
    <property type="project" value="InterPro"/>
</dbReference>
<dbReference type="HOGENOM" id="CLU_007524_0_3_0"/>
<keyword evidence="3" id="KW-0378">Hydrolase</keyword>
<comment type="function">
    <text evidence="3">DNA-dependent ATPase and ATP-dependent 5'-3' DNA helicase. Has no activity on blunt DNA or DNA with 3'-overhangs, requires at least 10 bases of 5'-ssDNA for helicase activity.</text>
</comment>
<evidence type="ECO:0000313" key="9">
    <source>
        <dbReference type="Proteomes" id="UP000000496"/>
    </source>
</evidence>
<evidence type="ECO:0000259" key="4">
    <source>
        <dbReference type="Pfam" id="PF13538"/>
    </source>
</evidence>
<keyword evidence="1 3" id="KW-0547">Nucleotide-binding</keyword>
<gene>
    <name evidence="8" type="primary">yrrC</name>
    <name evidence="3" type="synonym">recD2</name>
    <name evidence="8" type="ordered locus">SNE_A07690</name>
</gene>
<feature type="domain" description="ATP-dependent RecD2 DNA helicase-like helix-hairpin-helix" evidence="5">
    <location>
        <begin position="140"/>
        <end position="230"/>
    </location>
</feature>
<keyword evidence="3" id="KW-0347">Helicase</keyword>
<dbReference type="NCBIfam" id="TIGR01448">
    <property type="entry name" value="recD_rel"/>
    <property type="match status" value="1"/>
</dbReference>
<dbReference type="GO" id="GO:0003677">
    <property type="term" value="F:DNA binding"/>
    <property type="evidence" value="ECO:0007669"/>
    <property type="project" value="UniProtKB-UniRule"/>
</dbReference>
<feature type="binding site" evidence="3">
    <location>
        <begin position="345"/>
        <end position="349"/>
    </location>
    <ligand>
        <name>ATP</name>
        <dbReference type="ChEBI" id="CHEBI:30616"/>
    </ligand>
</feature>
<keyword evidence="3" id="KW-0238">DNA-binding</keyword>
<dbReference type="Gene3D" id="3.40.50.300">
    <property type="entry name" value="P-loop containing nucleotide triphosphate hydrolases"/>
    <property type="match status" value="2"/>
</dbReference>
<proteinExistence type="inferred from homology"/>
<keyword evidence="9" id="KW-1185">Reference proteome</keyword>
<keyword evidence="2 3" id="KW-0067">ATP-binding</keyword>
<name>F8L7C1_SIMNZ</name>
<feature type="domain" description="UvrD-like helicase C-terminal" evidence="4">
    <location>
        <begin position="638"/>
        <end position="685"/>
    </location>
</feature>
<evidence type="ECO:0000256" key="2">
    <source>
        <dbReference type="ARBA" id="ARBA00022840"/>
    </source>
</evidence>
<dbReference type="CDD" id="cd17933">
    <property type="entry name" value="DEXSc_RecD-like"/>
    <property type="match status" value="1"/>
</dbReference>
<dbReference type="CDD" id="cd18809">
    <property type="entry name" value="SF1_C_RecD"/>
    <property type="match status" value="1"/>
</dbReference>
<dbReference type="HAMAP" id="MF_01488">
    <property type="entry name" value="RecD2"/>
    <property type="match status" value="1"/>
</dbReference>
<dbReference type="eggNOG" id="COG0507">
    <property type="taxonomic scope" value="Bacteria"/>
</dbReference>
<dbReference type="SUPFAM" id="SSF52540">
    <property type="entry name" value="P-loop containing nucleoside triphosphate hydrolases"/>
    <property type="match status" value="2"/>
</dbReference>
<dbReference type="GO" id="GO:0017116">
    <property type="term" value="F:single-stranded DNA helicase activity"/>
    <property type="evidence" value="ECO:0007669"/>
    <property type="project" value="TreeGrafter"/>
</dbReference>
<dbReference type="InterPro" id="IPR055446">
    <property type="entry name" value="RecD2_N_OB"/>
</dbReference>
<dbReference type="GO" id="GO:0009338">
    <property type="term" value="C:exodeoxyribonuclease V complex"/>
    <property type="evidence" value="ECO:0007669"/>
    <property type="project" value="TreeGrafter"/>
</dbReference>
<evidence type="ECO:0000313" key="8">
    <source>
        <dbReference type="EMBL" id="CCB88646.1"/>
    </source>
</evidence>
<evidence type="ECO:0000259" key="7">
    <source>
        <dbReference type="Pfam" id="PF23139"/>
    </source>
</evidence>
<dbReference type="Pfam" id="PF18335">
    <property type="entry name" value="SH3_13"/>
    <property type="match status" value="1"/>
</dbReference>
<dbReference type="Pfam" id="PF14490">
    <property type="entry name" value="HHH_RecD2"/>
    <property type="match status" value="1"/>
</dbReference>
<dbReference type="InterPro" id="IPR050534">
    <property type="entry name" value="Coronavir_polyprotein_1ab"/>
</dbReference>
<organism evidence="8 9">
    <name type="scientific">Simkania negevensis (strain ATCC VR-1471 / DSM 27360 / Z)</name>
    <dbReference type="NCBI Taxonomy" id="331113"/>
    <lineage>
        <taxon>Bacteria</taxon>
        <taxon>Pseudomonadati</taxon>
        <taxon>Chlamydiota</taxon>
        <taxon>Chlamydiia</taxon>
        <taxon>Parachlamydiales</taxon>
        <taxon>Simkaniaceae</taxon>
        <taxon>Simkania</taxon>
    </lineage>
</organism>
<dbReference type="STRING" id="331113.SNE_A07690"/>
<dbReference type="InterPro" id="IPR027417">
    <property type="entry name" value="P-loop_NTPase"/>
</dbReference>
<dbReference type="Pfam" id="PF13245">
    <property type="entry name" value="AAA_19"/>
    <property type="match status" value="1"/>
</dbReference>
<dbReference type="Pfam" id="PF13538">
    <property type="entry name" value="UvrD_C_2"/>
    <property type="match status" value="1"/>
</dbReference>
<dbReference type="Gene3D" id="2.30.30.940">
    <property type="match status" value="1"/>
</dbReference>
<keyword evidence="3" id="KW-0413">Isomerase</keyword>
<dbReference type="KEGG" id="sng:SNE_A07690"/>
<dbReference type="SUPFAM" id="SSF47781">
    <property type="entry name" value="RuvA domain 2-like"/>
    <property type="match status" value="1"/>
</dbReference>
<dbReference type="PANTHER" id="PTHR43788">
    <property type="entry name" value="DNA2/NAM7 HELICASE FAMILY MEMBER"/>
    <property type="match status" value="1"/>
</dbReference>
<dbReference type="GO" id="GO:0043139">
    <property type="term" value="F:5'-3' DNA helicase activity"/>
    <property type="evidence" value="ECO:0007669"/>
    <property type="project" value="UniProtKB-UniRule"/>
</dbReference>
<evidence type="ECO:0000256" key="1">
    <source>
        <dbReference type="ARBA" id="ARBA00022741"/>
    </source>
</evidence>